<evidence type="ECO:0000256" key="1">
    <source>
        <dbReference type="SAM" id="MobiDB-lite"/>
    </source>
</evidence>
<reference evidence="2" key="1">
    <citation type="journal article" date="2023" name="Science">
        <title>Genome structures resolve the early diversification of teleost fishes.</title>
        <authorList>
            <person name="Parey E."/>
            <person name="Louis A."/>
            <person name="Montfort J."/>
            <person name="Bouchez O."/>
            <person name="Roques C."/>
            <person name="Iampietro C."/>
            <person name="Lluch J."/>
            <person name="Castinel A."/>
            <person name="Donnadieu C."/>
            <person name="Desvignes T."/>
            <person name="Floi Bucao C."/>
            <person name="Jouanno E."/>
            <person name="Wen M."/>
            <person name="Mejri S."/>
            <person name="Dirks R."/>
            <person name="Jansen H."/>
            <person name="Henkel C."/>
            <person name="Chen W.J."/>
            <person name="Zahm M."/>
            <person name="Cabau C."/>
            <person name="Klopp C."/>
            <person name="Thompson A.W."/>
            <person name="Robinson-Rechavi M."/>
            <person name="Braasch I."/>
            <person name="Lecointre G."/>
            <person name="Bobe J."/>
            <person name="Postlethwait J.H."/>
            <person name="Berthelot C."/>
            <person name="Roest Crollius H."/>
            <person name="Guiguen Y."/>
        </authorList>
    </citation>
    <scope>NUCLEOTIDE SEQUENCE</scope>
    <source>
        <strain evidence="2">NC1722</strain>
    </source>
</reference>
<keyword evidence="3" id="KW-1185">Reference proteome</keyword>
<sequence>MPGTLPGAQEHRQAMGEMLAKTQRSVSLIFMKPPAHSSQHIAQALHKGSRCVKRPHDARSSFSGGHGAVSVIRVVMFSVHVTAPSVSHMARPSALGAGVKLSQRLPDV</sequence>
<evidence type="ECO:0000313" key="2">
    <source>
        <dbReference type="EMBL" id="KAJ8393603.1"/>
    </source>
</evidence>
<feature type="region of interest" description="Disordered" evidence="1">
    <location>
        <begin position="41"/>
        <end position="64"/>
    </location>
</feature>
<organism evidence="2 3">
    <name type="scientific">Aldrovandia affinis</name>
    <dbReference type="NCBI Taxonomy" id="143900"/>
    <lineage>
        <taxon>Eukaryota</taxon>
        <taxon>Metazoa</taxon>
        <taxon>Chordata</taxon>
        <taxon>Craniata</taxon>
        <taxon>Vertebrata</taxon>
        <taxon>Euteleostomi</taxon>
        <taxon>Actinopterygii</taxon>
        <taxon>Neopterygii</taxon>
        <taxon>Teleostei</taxon>
        <taxon>Notacanthiformes</taxon>
        <taxon>Halosauridae</taxon>
        <taxon>Aldrovandia</taxon>
    </lineage>
</organism>
<name>A0AAD7S0E9_9TELE</name>
<dbReference type="AlphaFoldDB" id="A0AAD7S0E9"/>
<protein>
    <submittedName>
        <fullName evidence="2">Uncharacterized protein</fullName>
    </submittedName>
</protein>
<evidence type="ECO:0000313" key="3">
    <source>
        <dbReference type="Proteomes" id="UP001221898"/>
    </source>
</evidence>
<gene>
    <name evidence="2" type="ORF">AAFF_G00058220</name>
</gene>
<dbReference type="Proteomes" id="UP001221898">
    <property type="component" value="Unassembled WGS sequence"/>
</dbReference>
<proteinExistence type="predicted"/>
<dbReference type="EMBL" id="JAINUG010000135">
    <property type="protein sequence ID" value="KAJ8393603.1"/>
    <property type="molecule type" value="Genomic_DNA"/>
</dbReference>
<accession>A0AAD7S0E9</accession>
<comment type="caution">
    <text evidence="2">The sequence shown here is derived from an EMBL/GenBank/DDBJ whole genome shotgun (WGS) entry which is preliminary data.</text>
</comment>